<dbReference type="AlphaFoldDB" id="A0A3M7Q652"/>
<sequence>MIMQKYGVPCVLCFMTPYFVTIRNYDMKIRQKNFIYIHKKMERQAYVILTQGTEEESKKCCLYSDDLILLFLPNFTCTLSIQILQLFQDEVITKISQVTYNVYGVNCVFKESVFSNLWCKCNFTKSFSRAVPNGRASFSAHMVAI</sequence>
<reference evidence="1 2" key="1">
    <citation type="journal article" date="2018" name="Sci. Rep.">
        <title>Genomic signatures of local adaptation to the degree of environmental predictability in rotifers.</title>
        <authorList>
            <person name="Franch-Gras L."/>
            <person name="Hahn C."/>
            <person name="Garcia-Roger E.M."/>
            <person name="Carmona M.J."/>
            <person name="Serra M."/>
            <person name="Gomez A."/>
        </authorList>
    </citation>
    <scope>NUCLEOTIDE SEQUENCE [LARGE SCALE GENOMIC DNA]</scope>
    <source>
        <strain evidence="1">HYR1</strain>
    </source>
</reference>
<accession>A0A3M7Q652</accession>
<evidence type="ECO:0000313" key="2">
    <source>
        <dbReference type="Proteomes" id="UP000276133"/>
    </source>
</evidence>
<evidence type="ECO:0000313" key="1">
    <source>
        <dbReference type="EMBL" id="RNA06719.1"/>
    </source>
</evidence>
<dbReference type="EMBL" id="REGN01007301">
    <property type="protein sequence ID" value="RNA06719.1"/>
    <property type="molecule type" value="Genomic_DNA"/>
</dbReference>
<keyword evidence="2" id="KW-1185">Reference proteome</keyword>
<protein>
    <submittedName>
        <fullName evidence="1">Uncharacterized protein</fullName>
    </submittedName>
</protein>
<gene>
    <name evidence="1" type="ORF">BpHYR1_009222</name>
</gene>
<comment type="caution">
    <text evidence="1">The sequence shown here is derived from an EMBL/GenBank/DDBJ whole genome shotgun (WGS) entry which is preliminary data.</text>
</comment>
<organism evidence="1 2">
    <name type="scientific">Brachionus plicatilis</name>
    <name type="common">Marine rotifer</name>
    <name type="synonym">Brachionus muelleri</name>
    <dbReference type="NCBI Taxonomy" id="10195"/>
    <lineage>
        <taxon>Eukaryota</taxon>
        <taxon>Metazoa</taxon>
        <taxon>Spiralia</taxon>
        <taxon>Gnathifera</taxon>
        <taxon>Rotifera</taxon>
        <taxon>Eurotatoria</taxon>
        <taxon>Monogononta</taxon>
        <taxon>Pseudotrocha</taxon>
        <taxon>Ploima</taxon>
        <taxon>Brachionidae</taxon>
        <taxon>Brachionus</taxon>
    </lineage>
</organism>
<proteinExistence type="predicted"/>
<dbReference type="Proteomes" id="UP000276133">
    <property type="component" value="Unassembled WGS sequence"/>
</dbReference>
<name>A0A3M7Q652_BRAPC</name>